<comment type="similarity">
    <text evidence="1 9">Belongs to the endoribonuclease YbeY family.</text>
</comment>
<comment type="function">
    <text evidence="9">Single strand-specific metallo-endoribonuclease involved in late-stage 70S ribosome quality control and in maturation of the 3' terminus of the 16S rRNA.</text>
</comment>
<protein>
    <recommendedName>
        <fullName evidence="9">Endoribonuclease YbeY</fullName>
        <ecNumber evidence="9">3.1.-.-</ecNumber>
    </recommendedName>
</protein>
<keyword evidence="2 9" id="KW-0690">Ribosome biogenesis</keyword>
<evidence type="ECO:0000256" key="8">
    <source>
        <dbReference type="ARBA" id="ARBA00022833"/>
    </source>
</evidence>
<comment type="caution">
    <text evidence="10">The sequence shown here is derived from an EMBL/GenBank/DDBJ whole genome shotgun (WGS) entry which is preliminary data.</text>
</comment>
<dbReference type="Proteomes" id="UP000610862">
    <property type="component" value="Unassembled WGS sequence"/>
</dbReference>
<dbReference type="GO" id="GO:0005737">
    <property type="term" value="C:cytoplasm"/>
    <property type="evidence" value="ECO:0007669"/>
    <property type="project" value="UniProtKB-SubCell"/>
</dbReference>
<dbReference type="RefSeq" id="WP_177267869.1">
    <property type="nucleotide sequence ID" value="NZ_JACRTA010000002.1"/>
</dbReference>
<evidence type="ECO:0000313" key="10">
    <source>
        <dbReference type="EMBL" id="MBC8568678.1"/>
    </source>
</evidence>
<evidence type="ECO:0000256" key="1">
    <source>
        <dbReference type="ARBA" id="ARBA00010875"/>
    </source>
</evidence>
<sequence>MRILCSSEIEKNSRIMDIFTKAASLCMEGEGLSPINAEISLSFVSQEEIQRLNKMYRNIDNYTDVLSFPMIEDFNLIHDGEEILLGDVVICTEQAKRQAEEYGHCEEREFVYLFVHSVLHLLGYDHMNEQEKADMRKREEEIMSELGLERKMK</sequence>
<dbReference type="AlphaFoldDB" id="A0A926E7L3"/>
<dbReference type="Gene3D" id="3.40.390.30">
    <property type="entry name" value="Metalloproteases ('zincins'), catalytic domain"/>
    <property type="match status" value="1"/>
</dbReference>
<keyword evidence="7 9" id="KW-0378">Hydrolase</keyword>
<dbReference type="GO" id="GO:0004521">
    <property type="term" value="F:RNA endonuclease activity"/>
    <property type="evidence" value="ECO:0007669"/>
    <property type="project" value="UniProtKB-UniRule"/>
</dbReference>
<keyword evidence="6 9" id="KW-0255">Endonuclease</keyword>
<dbReference type="Pfam" id="PF02130">
    <property type="entry name" value="YbeY"/>
    <property type="match status" value="1"/>
</dbReference>
<evidence type="ECO:0000256" key="2">
    <source>
        <dbReference type="ARBA" id="ARBA00022517"/>
    </source>
</evidence>
<feature type="binding site" evidence="9">
    <location>
        <position position="126"/>
    </location>
    <ligand>
        <name>Zn(2+)</name>
        <dbReference type="ChEBI" id="CHEBI:29105"/>
        <note>catalytic</note>
    </ligand>
</feature>
<dbReference type="PANTHER" id="PTHR46986">
    <property type="entry name" value="ENDORIBONUCLEASE YBEY, CHLOROPLASTIC"/>
    <property type="match status" value="1"/>
</dbReference>
<keyword evidence="8 9" id="KW-0862">Zinc</keyword>
<evidence type="ECO:0000256" key="3">
    <source>
        <dbReference type="ARBA" id="ARBA00022552"/>
    </source>
</evidence>
<accession>A0A926E7L3</accession>
<dbReference type="PANTHER" id="PTHR46986:SF1">
    <property type="entry name" value="ENDORIBONUCLEASE YBEY, CHLOROPLASTIC"/>
    <property type="match status" value="1"/>
</dbReference>
<keyword evidence="9" id="KW-0963">Cytoplasm</keyword>
<dbReference type="GO" id="GO:0008270">
    <property type="term" value="F:zinc ion binding"/>
    <property type="evidence" value="ECO:0007669"/>
    <property type="project" value="UniProtKB-UniRule"/>
</dbReference>
<gene>
    <name evidence="9 10" type="primary">ybeY</name>
    <name evidence="10" type="ORF">H8692_07905</name>
</gene>
<dbReference type="SUPFAM" id="SSF55486">
    <property type="entry name" value="Metalloproteases ('zincins'), catalytic domain"/>
    <property type="match status" value="1"/>
</dbReference>
<evidence type="ECO:0000256" key="7">
    <source>
        <dbReference type="ARBA" id="ARBA00022801"/>
    </source>
</evidence>
<evidence type="ECO:0000256" key="9">
    <source>
        <dbReference type="HAMAP-Rule" id="MF_00009"/>
    </source>
</evidence>
<dbReference type="EC" id="3.1.-.-" evidence="9"/>
<organism evidence="10 11">
    <name type="scientific">Lentihominibacter hominis</name>
    <dbReference type="NCBI Taxonomy" id="2763645"/>
    <lineage>
        <taxon>Bacteria</taxon>
        <taxon>Bacillati</taxon>
        <taxon>Bacillota</taxon>
        <taxon>Clostridia</taxon>
        <taxon>Peptostreptococcales</taxon>
        <taxon>Anaerovoracaceae</taxon>
        <taxon>Lentihominibacter</taxon>
    </lineage>
</organism>
<evidence type="ECO:0000256" key="5">
    <source>
        <dbReference type="ARBA" id="ARBA00022723"/>
    </source>
</evidence>
<feature type="binding site" evidence="9">
    <location>
        <position position="120"/>
    </location>
    <ligand>
        <name>Zn(2+)</name>
        <dbReference type="ChEBI" id="CHEBI:29105"/>
        <note>catalytic</note>
    </ligand>
</feature>
<dbReference type="InterPro" id="IPR002036">
    <property type="entry name" value="YbeY"/>
</dbReference>
<keyword evidence="11" id="KW-1185">Reference proteome</keyword>
<comment type="cofactor">
    <cofactor evidence="9">
        <name>Zn(2+)</name>
        <dbReference type="ChEBI" id="CHEBI:29105"/>
    </cofactor>
    <text evidence="9">Binds 1 zinc ion.</text>
</comment>
<dbReference type="InterPro" id="IPR020549">
    <property type="entry name" value="YbeY_CS"/>
</dbReference>
<dbReference type="EMBL" id="JACRTA010000002">
    <property type="protein sequence ID" value="MBC8568678.1"/>
    <property type="molecule type" value="Genomic_DNA"/>
</dbReference>
<dbReference type="GO" id="GO:0006364">
    <property type="term" value="P:rRNA processing"/>
    <property type="evidence" value="ECO:0007669"/>
    <property type="project" value="UniProtKB-UniRule"/>
</dbReference>
<evidence type="ECO:0000256" key="4">
    <source>
        <dbReference type="ARBA" id="ARBA00022722"/>
    </source>
</evidence>
<dbReference type="NCBIfam" id="TIGR00043">
    <property type="entry name" value="rRNA maturation RNase YbeY"/>
    <property type="match status" value="1"/>
</dbReference>
<reference evidence="10" key="1">
    <citation type="submission" date="2020-08" db="EMBL/GenBank/DDBJ databases">
        <title>Genome public.</title>
        <authorList>
            <person name="Liu C."/>
            <person name="Sun Q."/>
        </authorList>
    </citation>
    <scope>NUCLEOTIDE SEQUENCE</scope>
    <source>
        <strain evidence="10">NSJ-24</strain>
    </source>
</reference>
<feature type="binding site" evidence="9">
    <location>
        <position position="116"/>
    </location>
    <ligand>
        <name>Zn(2+)</name>
        <dbReference type="ChEBI" id="CHEBI:29105"/>
        <note>catalytic</note>
    </ligand>
</feature>
<keyword evidence="5 9" id="KW-0479">Metal-binding</keyword>
<dbReference type="GO" id="GO:0004222">
    <property type="term" value="F:metalloendopeptidase activity"/>
    <property type="evidence" value="ECO:0007669"/>
    <property type="project" value="InterPro"/>
</dbReference>
<comment type="subcellular location">
    <subcellularLocation>
        <location evidence="9">Cytoplasm</location>
    </subcellularLocation>
</comment>
<dbReference type="PROSITE" id="PS01306">
    <property type="entry name" value="UPF0054"/>
    <property type="match status" value="1"/>
</dbReference>
<proteinExistence type="inferred from homology"/>
<name>A0A926E7L3_9FIRM</name>
<evidence type="ECO:0000313" key="11">
    <source>
        <dbReference type="Proteomes" id="UP000610862"/>
    </source>
</evidence>
<dbReference type="InterPro" id="IPR023091">
    <property type="entry name" value="MetalPrtase_cat_dom_sf_prd"/>
</dbReference>
<keyword evidence="3 9" id="KW-0698">rRNA processing</keyword>
<keyword evidence="4 9" id="KW-0540">Nuclease</keyword>
<dbReference type="HAMAP" id="MF_00009">
    <property type="entry name" value="Endoribonucl_YbeY"/>
    <property type="match status" value="1"/>
</dbReference>
<evidence type="ECO:0000256" key="6">
    <source>
        <dbReference type="ARBA" id="ARBA00022759"/>
    </source>
</evidence>